<comment type="caution">
    <text evidence="1">The sequence shown here is derived from an EMBL/GenBank/DDBJ whole genome shotgun (WGS) entry which is preliminary data.</text>
</comment>
<dbReference type="EMBL" id="QXFX01000207">
    <property type="protein sequence ID" value="KAE9125707.1"/>
    <property type="molecule type" value="Genomic_DNA"/>
</dbReference>
<dbReference type="AlphaFoldDB" id="A0A6G0LNN3"/>
<proteinExistence type="predicted"/>
<evidence type="ECO:0000313" key="1">
    <source>
        <dbReference type="EMBL" id="KAE9125707.1"/>
    </source>
</evidence>
<gene>
    <name evidence="1" type="ORF">PF010_g5533</name>
</gene>
<reference evidence="1 2" key="1">
    <citation type="submission" date="2018-09" db="EMBL/GenBank/DDBJ databases">
        <title>Genomic investigation of the strawberry pathogen Phytophthora fragariae indicates pathogenicity is determined by transcriptional variation in three key races.</title>
        <authorList>
            <person name="Adams T.M."/>
            <person name="Armitage A.D."/>
            <person name="Sobczyk M.K."/>
            <person name="Bates H.J."/>
            <person name="Dunwell J.M."/>
            <person name="Nellist C.F."/>
            <person name="Harrison R.J."/>
        </authorList>
    </citation>
    <scope>NUCLEOTIDE SEQUENCE [LARGE SCALE GENOMIC DNA]</scope>
    <source>
        <strain evidence="1 2">ONT-3</strain>
    </source>
</reference>
<evidence type="ECO:0000313" key="2">
    <source>
        <dbReference type="Proteomes" id="UP000488956"/>
    </source>
</evidence>
<sequence length="261" mass="29399">MKQLEFAPVDNRSFLVEENPELPIVLKNIPLLSNKAQVLDLTAKECLTDEIMHISLTKKFGTDPNIVVRSLTHSKIYTTTPPSAQWKFVMSQRFCRLRETTLELTDNFRAYAMDIIGYAARVDFQTAGRAAVRTDWPRRWDPASSRLRTSPTFYWRGLPVIDGEAVDGRTKWLVDEYGIPVAHLTLKDDPNASRYDMCLGKRYQPMTKVLTTLRVKLVKFVPGKGEPLLAEVDDPHYGGKTASAATECGGRGQLCFISALC</sequence>
<organism evidence="1 2">
    <name type="scientific">Phytophthora fragariae</name>
    <dbReference type="NCBI Taxonomy" id="53985"/>
    <lineage>
        <taxon>Eukaryota</taxon>
        <taxon>Sar</taxon>
        <taxon>Stramenopiles</taxon>
        <taxon>Oomycota</taxon>
        <taxon>Peronosporomycetes</taxon>
        <taxon>Peronosporales</taxon>
        <taxon>Peronosporaceae</taxon>
        <taxon>Phytophthora</taxon>
    </lineage>
</organism>
<accession>A0A6G0LNN3</accession>
<protein>
    <submittedName>
        <fullName evidence="1">Uncharacterized protein</fullName>
    </submittedName>
</protein>
<dbReference type="Proteomes" id="UP000488956">
    <property type="component" value="Unassembled WGS sequence"/>
</dbReference>
<name>A0A6G0LNN3_9STRA</name>